<proteinExistence type="predicted"/>
<feature type="compositionally biased region" description="Polar residues" evidence="1">
    <location>
        <begin position="100"/>
        <end position="111"/>
    </location>
</feature>
<dbReference type="EMBL" id="ML742036">
    <property type="protein sequence ID" value="KAE8153740.1"/>
    <property type="molecule type" value="Genomic_DNA"/>
</dbReference>
<evidence type="ECO:0000313" key="3">
    <source>
        <dbReference type="Proteomes" id="UP000325780"/>
    </source>
</evidence>
<dbReference type="AlphaFoldDB" id="A0A5N6U5D0"/>
<reference evidence="2 3" key="1">
    <citation type="submission" date="2019-04" db="EMBL/GenBank/DDBJ databases">
        <title>Friends and foes A comparative genomics study of 23 Aspergillus species from section Flavi.</title>
        <authorList>
            <consortium name="DOE Joint Genome Institute"/>
            <person name="Kjaerbolling I."/>
            <person name="Vesth T."/>
            <person name="Frisvad J.C."/>
            <person name="Nybo J.L."/>
            <person name="Theobald S."/>
            <person name="Kildgaard S."/>
            <person name="Isbrandt T."/>
            <person name="Kuo A."/>
            <person name="Sato A."/>
            <person name="Lyhne E.K."/>
            <person name="Kogle M.E."/>
            <person name="Wiebenga A."/>
            <person name="Kun R.S."/>
            <person name="Lubbers R.J."/>
            <person name="Makela M.R."/>
            <person name="Barry K."/>
            <person name="Chovatia M."/>
            <person name="Clum A."/>
            <person name="Daum C."/>
            <person name="Haridas S."/>
            <person name="He G."/>
            <person name="LaButti K."/>
            <person name="Lipzen A."/>
            <person name="Mondo S."/>
            <person name="Riley R."/>
            <person name="Salamov A."/>
            <person name="Simmons B.A."/>
            <person name="Magnuson J.K."/>
            <person name="Henrissat B."/>
            <person name="Mortensen U.H."/>
            <person name="Larsen T.O."/>
            <person name="Devries R.P."/>
            <person name="Grigoriev I.V."/>
            <person name="Machida M."/>
            <person name="Baker S.E."/>
            <person name="Andersen M.R."/>
        </authorList>
    </citation>
    <scope>NUCLEOTIDE SEQUENCE [LARGE SCALE GENOMIC DNA]</scope>
    <source>
        <strain evidence="2 3">IBT 18842</strain>
    </source>
</reference>
<sequence length="173" mass="18761">MPVPSVTIEDLQAFQAKHFPNSDIAGSTYAYNEHVTDAFADEEDSLGYYPDGVRRTLTDEQIEIFRHSEIHALLREKQLREEEMAQGPSHSEGAPANEGKTATGQGSQSTPVDGEAGPLLSDTKLPEVEGKPNGSTNPVLDYDESVSGGGSQKPRPLPYNAPFAGRRIVSYDD</sequence>
<dbReference type="PANTHER" id="PTHR40642">
    <property type="entry name" value="YALI0F31295P"/>
    <property type="match status" value="1"/>
</dbReference>
<dbReference type="PANTHER" id="PTHR40642:SF1">
    <property type="entry name" value="YALI0F31295P"/>
    <property type="match status" value="1"/>
</dbReference>
<keyword evidence="3" id="KW-1185">Reference proteome</keyword>
<dbReference type="InterPro" id="IPR024526">
    <property type="entry name" value="DUF3807"/>
</dbReference>
<dbReference type="Proteomes" id="UP000325780">
    <property type="component" value="Unassembled WGS sequence"/>
</dbReference>
<organism evidence="2 3">
    <name type="scientific">Aspergillus avenaceus</name>
    <dbReference type="NCBI Taxonomy" id="36643"/>
    <lineage>
        <taxon>Eukaryota</taxon>
        <taxon>Fungi</taxon>
        <taxon>Dikarya</taxon>
        <taxon>Ascomycota</taxon>
        <taxon>Pezizomycotina</taxon>
        <taxon>Eurotiomycetes</taxon>
        <taxon>Eurotiomycetidae</taxon>
        <taxon>Eurotiales</taxon>
        <taxon>Aspergillaceae</taxon>
        <taxon>Aspergillus</taxon>
        <taxon>Aspergillus subgen. Circumdati</taxon>
    </lineage>
</organism>
<gene>
    <name evidence="2" type="ORF">BDV25DRAFT_18709</name>
</gene>
<name>A0A5N6U5D0_ASPAV</name>
<protein>
    <submittedName>
        <fullName evidence="2">Uncharacterized protein</fullName>
    </submittedName>
</protein>
<evidence type="ECO:0000256" key="1">
    <source>
        <dbReference type="SAM" id="MobiDB-lite"/>
    </source>
</evidence>
<evidence type="ECO:0000313" key="2">
    <source>
        <dbReference type="EMBL" id="KAE8153740.1"/>
    </source>
</evidence>
<accession>A0A5N6U5D0</accession>
<dbReference type="OrthoDB" id="5422320at2759"/>
<feature type="region of interest" description="Disordered" evidence="1">
    <location>
        <begin position="76"/>
        <end position="173"/>
    </location>
</feature>
<dbReference type="Pfam" id="PF12720">
    <property type="entry name" value="DUF3807"/>
    <property type="match status" value="1"/>
</dbReference>